<dbReference type="PANTHER" id="PTHR42951:SF14">
    <property type="entry name" value="METALLO-BETA-LACTAMASE SUPERFAMILY PROTEIN"/>
    <property type="match status" value="1"/>
</dbReference>
<keyword evidence="3" id="KW-1185">Reference proteome</keyword>
<proteinExistence type="predicted"/>
<dbReference type="STRING" id="1221500.ABE65_007695"/>
<dbReference type="CDD" id="cd07743">
    <property type="entry name" value="metallo-hydrolase-like_MBL-fold"/>
    <property type="match status" value="1"/>
</dbReference>
<dbReference type="EMBL" id="CP015378">
    <property type="protein sequence ID" value="ANC76689.1"/>
    <property type="molecule type" value="Genomic_DNA"/>
</dbReference>
<evidence type="ECO:0000313" key="2">
    <source>
        <dbReference type="EMBL" id="ANC76689.1"/>
    </source>
</evidence>
<gene>
    <name evidence="2" type="ORF">ABE65_007695</name>
</gene>
<dbReference type="SUPFAM" id="SSF56281">
    <property type="entry name" value="Metallo-hydrolase/oxidoreductase"/>
    <property type="match status" value="1"/>
</dbReference>
<evidence type="ECO:0000259" key="1">
    <source>
        <dbReference type="SMART" id="SM00849"/>
    </source>
</evidence>
<sequence>MEFVELSTGCYYFKGAVNIGYIVSEDKNKGMLIDAGLESSAAKKVIKQLRSEELPLTHLFITHAHADHFGGAFYIQQNYDVHTIAPALEEAIMSNPILEPIYLSQGNSPLREMRNKFLEAPAIRIDEICSEGYLEAFPEVQIIHLPGHSYNQHGILFRGILYAADAFLGKDVLQKHKIPFIVDASENIATLHKLKMMHVEGMVPGHGNDVTEYKDVIQNNILIHEKITLDVQNVVNQSGNSGISFENIVASMLTKYEVEPANLGSYSLFRTAISAHVIQLLANESAVYKITGGKLVIFSALYKA</sequence>
<feature type="domain" description="Metallo-beta-lactamase" evidence="1">
    <location>
        <begin position="16"/>
        <end position="206"/>
    </location>
</feature>
<evidence type="ECO:0000313" key="3">
    <source>
        <dbReference type="Proteomes" id="UP000076623"/>
    </source>
</evidence>
<dbReference type="RefSeq" id="WP_066393207.1">
    <property type="nucleotide sequence ID" value="NZ_CP015378.1"/>
</dbReference>
<organism evidence="2 3">
    <name type="scientific">Fictibacillus phosphorivorans</name>
    <dbReference type="NCBI Taxonomy" id="1221500"/>
    <lineage>
        <taxon>Bacteria</taxon>
        <taxon>Bacillati</taxon>
        <taxon>Bacillota</taxon>
        <taxon>Bacilli</taxon>
        <taxon>Bacillales</taxon>
        <taxon>Fictibacillaceae</taxon>
        <taxon>Fictibacillus</taxon>
    </lineage>
</organism>
<dbReference type="AlphaFoldDB" id="A0A168VX63"/>
<dbReference type="SMART" id="SM00849">
    <property type="entry name" value="Lactamase_B"/>
    <property type="match status" value="1"/>
</dbReference>
<dbReference type="Pfam" id="PF00753">
    <property type="entry name" value="Lactamase_B"/>
    <property type="match status" value="1"/>
</dbReference>
<dbReference type="InterPro" id="IPR036866">
    <property type="entry name" value="RibonucZ/Hydroxyglut_hydro"/>
</dbReference>
<dbReference type="Proteomes" id="UP000076623">
    <property type="component" value="Chromosome"/>
</dbReference>
<dbReference type="InterPro" id="IPR001279">
    <property type="entry name" value="Metallo-B-lactamas"/>
</dbReference>
<protein>
    <recommendedName>
        <fullName evidence="1">Metallo-beta-lactamase domain-containing protein</fullName>
    </recommendedName>
</protein>
<dbReference type="Gene3D" id="3.60.15.10">
    <property type="entry name" value="Ribonuclease Z/Hydroxyacylglutathione hydrolase-like"/>
    <property type="match status" value="1"/>
</dbReference>
<dbReference type="PANTHER" id="PTHR42951">
    <property type="entry name" value="METALLO-BETA-LACTAMASE DOMAIN-CONTAINING"/>
    <property type="match status" value="1"/>
</dbReference>
<reference evidence="2 3" key="1">
    <citation type="submission" date="2016-04" db="EMBL/GenBank/DDBJ databases">
        <title>Complete genome sequence of Fictibacillus phosphorivorans G25-29, a strain toxic to nematodes.</title>
        <authorList>
            <person name="Zheng Z."/>
        </authorList>
    </citation>
    <scope>NUCLEOTIDE SEQUENCE [LARGE SCALE GENOMIC DNA]</scope>
    <source>
        <strain evidence="2 3">G25-29</strain>
    </source>
</reference>
<name>A0A168VX63_9BACL</name>
<dbReference type="KEGG" id="fpn:ABE65_007695"/>
<accession>A0A168VX63</accession>
<dbReference type="InterPro" id="IPR050855">
    <property type="entry name" value="NDM-1-like"/>
</dbReference>